<evidence type="ECO:0000313" key="2">
    <source>
        <dbReference type="WBParaSite" id="ES5_v2.g7695.t1"/>
    </source>
</evidence>
<dbReference type="WBParaSite" id="ES5_v2.g7695.t1">
    <property type="protein sequence ID" value="ES5_v2.g7695.t1"/>
    <property type="gene ID" value="ES5_v2.g7695"/>
</dbReference>
<dbReference type="Proteomes" id="UP000887579">
    <property type="component" value="Unplaced"/>
</dbReference>
<reference evidence="2" key="1">
    <citation type="submission" date="2022-11" db="UniProtKB">
        <authorList>
            <consortium name="WormBaseParasite"/>
        </authorList>
    </citation>
    <scope>IDENTIFICATION</scope>
</reference>
<protein>
    <submittedName>
        <fullName evidence="2">Ribosomal L28e/Mak16 domain-containing protein</fullName>
    </submittedName>
</protein>
<organism evidence="1 2">
    <name type="scientific">Panagrolaimus sp. ES5</name>
    <dbReference type="NCBI Taxonomy" id="591445"/>
    <lineage>
        <taxon>Eukaryota</taxon>
        <taxon>Metazoa</taxon>
        <taxon>Ecdysozoa</taxon>
        <taxon>Nematoda</taxon>
        <taxon>Chromadorea</taxon>
        <taxon>Rhabditida</taxon>
        <taxon>Tylenchina</taxon>
        <taxon>Panagrolaimomorpha</taxon>
        <taxon>Panagrolaimoidea</taxon>
        <taxon>Panagrolaimidae</taxon>
        <taxon>Panagrolaimus</taxon>
    </lineage>
</organism>
<accession>A0AC34GSG5</accession>
<evidence type="ECO:0000313" key="1">
    <source>
        <dbReference type="Proteomes" id="UP000887579"/>
    </source>
</evidence>
<proteinExistence type="predicted"/>
<sequence>MQSDDIAWGVIGKGQCAYKAPSKTQMFCRNEFNLTGLCNRASCPLANSQYATVREENGVCYLYLKVIERSHFPQRLWEKVKLPKNMTAAVKLIDENLLHWSKFVRQKCKARLIRIHQYLIKMRRMQLNQHQKIIPLARKIERRETRREAKALIAARLDNAIEKELLGRLKEGVYGDIYNFNQKAFENVLDQEVEMEEEEEAQPPQRQFIEDFDESDDDADDDEDIEDAGYTFDADSDDESEEDEPSDNQEQGSDIDMEDIGSKKKVSFAPLPKAAPTKAQPPQRQFIEDFDESDDDGDDDEDIEDAGYTFDADSDDESEEDDDDENEEDEPSDNQEQGSDIDMEDIGSKKKVSFAPLPKAAPTKVSKKQQKKRRGPKVEIEYENEAAASRKKIVS</sequence>
<name>A0AC34GSG5_9BILA</name>